<feature type="transmembrane region" description="Helical" evidence="6">
    <location>
        <begin position="90"/>
        <end position="111"/>
    </location>
</feature>
<evidence type="ECO:0000313" key="9">
    <source>
        <dbReference type="Proteomes" id="UP001159405"/>
    </source>
</evidence>
<feature type="transmembrane region" description="Helical" evidence="6">
    <location>
        <begin position="227"/>
        <end position="251"/>
    </location>
</feature>
<feature type="domain" description="G-protein coupled receptors family 1 profile" evidence="7">
    <location>
        <begin position="28"/>
        <end position="283"/>
    </location>
</feature>
<dbReference type="PRINTS" id="PR00237">
    <property type="entry name" value="GPCRRHODOPSN"/>
</dbReference>
<reference evidence="8 9" key="1">
    <citation type="submission" date="2022-05" db="EMBL/GenBank/DDBJ databases">
        <authorList>
            <consortium name="Genoscope - CEA"/>
            <person name="William W."/>
        </authorList>
    </citation>
    <scope>NUCLEOTIDE SEQUENCE [LARGE SCALE GENOMIC DNA]</scope>
</reference>
<dbReference type="Pfam" id="PF00001">
    <property type="entry name" value="7tm_1"/>
    <property type="match status" value="1"/>
</dbReference>
<dbReference type="InterPro" id="IPR000276">
    <property type="entry name" value="GPCR_Rhodpsn"/>
</dbReference>
<keyword evidence="4 6" id="KW-0472">Membrane</keyword>
<sequence length="336" mass="37802">MPKYTESVPAQIGITTANSILAVLNVVGNSLVCLVVIRHQDMRTSINYLLMNLAVADMLVGLFFTPQYIFKHMFTHPGGLAGNVLCRLLTGSNVAWVGGAASVFTLVVIAIERYSAVMDPFGNKGRLTKRRLKVIIPMSWIFGLVINFPGFVVKNFDEKAKFCIRRYSEQWMAKTYTLIWFLALAFFPVVIMGALYFRVVYTLWFQRVEHSAFDCRQQGVLRVRKRVTLMVVTVSVIFAMCWMSGGITYLVAFFSPVFGAGDVAYVTQSTVVMFNSAINPIVYALVNQQFSRKIKYMMCCGCQSISNGIHSATEEPNMQHINEILPPMQQTEDTQL</sequence>
<dbReference type="Gene3D" id="1.20.1070.10">
    <property type="entry name" value="Rhodopsin 7-helix transmembrane proteins"/>
    <property type="match status" value="1"/>
</dbReference>
<dbReference type="EMBL" id="CALNXK010000036">
    <property type="protein sequence ID" value="CAH3121718.1"/>
    <property type="molecule type" value="Genomic_DNA"/>
</dbReference>
<dbReference type="PANTHER" id="PTHR45698:SF1">
    <property type="entry name" value="TRACE AMINE-ASSOCIATED RECEPTOR 13C-LIKE"/>
    <property type="match status" value="1"/>
</dbReference>
<dbReference type="Proteomes" id="UP001159405">
    <property type="component" value="Unassembled WGS sequence"/>
</dbReference>
<evidence type="ECO:0000259" key="7">
    <source>
        <dbReference type="PROSITE" id="PS50262"/>
    </source>
</evidence>
<feature type="transmembrane region" description="Helical" evidence="6">
    <location>
        <begin position="263"/>
        <end position="286"/>
    </location>
</feature>
<keyword evidence="5" id="KW-0675">Receptor</keyword>
<feature type="transmembrane region" description="Helical" evidence="6">
    <location>
        <begin position="132"/>
        <end position="152"/>
    </location>
</feature>
<keyword evidence="3 6" id="KW-1133">Transmembrane helix</keyword>
<keyword evidence="5" id="KW-0297">G-protein coupled receptor</keyword>
<comment type="caution">
    <text evidence="8">The sequence shown here is derived from an EMBL/GenBank/DDBJ whole genome shotgun (WGS) entry which is preliminary data.</text>
</comment>
<evidence type="ECO:0000256" key="3">
    <source>
        <dbReference type="ARBA" id="ARBA00022989"/>
    </source>
</evidence>
<protein>
    <recommendedName>
        <fullName evidence="7">G-protein coupled receptors family 1 profile domain-containing protein</fullName>
    </recommendedName>
</protein>
<organism evidence="8 9">
    <name type="scientific">Porites lobata</name>
    <dbReference type="NCBI Taxonomy" id="104759"/>
    <lineage>
        <taxon>Eukaryota</taxon>
        <taxon>Metazoa</taxon>
        <taxon>Cnidaria</taxon>
        <taxon>Anthozoa</taxon>
        <taxon>Hexacorallia</taxon>
        <taxon>Scleractinia</taxon>
        <taxon>Fungiina</taxon>
        <taxon>Poritidae</taxon>
        <taxon>Porites</taxon>
    </lineage>
</organism>
<dbReference type="SUPFAM" id="SSF81321">
    <property type="entry name" value="Family A G protein-coupled receptor-like"/>
    <property type="match status" value="1"/>
</dbReference>
<evidence type="ECO:0000256" key="4">
    <source>
        <dbReference type="ARBA" id="ARBA00023136"/>
    </source>
</evidence>
<name>A0ABN8NTH2_9CNID</name>
<evidence type="ECO:0000256" key="2">
    <source>
        <dbReference type="ARBA" id="ARBA00022692"/>
    </source>
</evidence>
<keyword evidence="9" id="KW-1185">Reference proteome</keyword>
<comment type="similarity">
    <text evidence="5">Belongs to the G-protein coupled receptor 1 family.</text>
</comment>
<proteinExistence type="inferred from homology"/>
<evidence type="ECO:0000256" key="1">
    <source>
        <dbReference type="ARBA" id="ARBA00004370"/>
    </source>
</evidence>
<evidence type="ECO:0000256" key="6">
    <source>
        <dbReference type="SAM" id="Phobius"/>
    </source>
</evidence>
<dbReference type="PROSITE" id="PS50262">
    <property type="entry name" value="G_PROTEIN_RECEP_F1_2"/>
    <property type="match status" value="1"/>
</dbReference>
<dbReference type="InterPro" id="IPR017452">
    <property type="entry name" value="GPCR_Rhodpsn_7TM"/>
</dbReference>
<dbReference type="PROSITE" id="PS00237">
    <property type="entry name" value="G_PROTEIN_RECEP_F1_1"/>
    <property type="match status" value="1"/>
</dbReference>
<gene>
    <name evidence="8" type="ORF">PLOB_00028893</name>
</gene>
<comment type="subcellular location">
    <subcellularLocation>
        <location evidence="1">Membrane</location>
    </subcellularLocation>
</comment>
<accession>A0ABN8NTH2</accession>
<feature type="transmembrane region" description="Helical" evidence="6">
    <location>
        <begin position="12"/>
        <end position="37"/>
    </location>
</feature>
<evidence type="ECO:0000256" key="5">
    <source>
        <dbReference type="RuleBase" id="RU000688"/>
    </source>
</evidence>
<feature type="transmembrane region" description="Helical" evidence="6">
    <location>
        <begin position="178"/>
        <end position="197"/>
    </location>
</feature>
<dbReference type="PANTHER" id="PTHR45698">
    <property type="entry name" value="TRACE AMINE-ASSOCIATED RECEPTOR 19N-RELATED"/>
    <property type="match status" value="1"/>
</dbReference>
<keyword evidence="2 5" id="KW-0812">Transmembrane</keyword>
<keyword evidence="5" id="KW-0807">Transducer</keyword>
<evidence type="ECO:0000313" key="8">
    <source>
        <dbReference type="EMBL" id="CAH3121718.1"/>
    </source>
</evidence>
<feature type="transmembrane region" description="Helical" evidence="6">
    <location>
        <begin position="49"/>
        <end position="70"/>
    </location>
</feature>
<dbReference type="CDD" id="cd00637">
    <property type="entry name" value="7tm_classA_rhodopsin-like"/>
    <property type="match status" value="1"/>
</dbReference>